<comment type="caution">
    <text evidence="5">The sequence shown here is derived from an EMBL/GenBank/DDBJ whole genome shotgun (WGS) entry which is preliminary data.</text>
</comment>
<proteinExistence type="inferred from homology"/>
<protein>
    <submittedName>
        <fullName evidence="5">Extracellular solute-binding protein</fullName>
    </submittedName>
</protein>
<keyword evidence="6" id="KW-1185">Reference proteome</keyword>
<evidence type="ECO:0000256" key="3">
    <source>
        <dbReference type="ARBA" id="ARBA00022729"/>
    </source>
</evidence>
<dbReference type="RefSeq" id="WP_191795754.1">
    <property type="nucleotide sequence ID" value="NZ_JACSQQ010000010.1"/>
</dbReference>
<keyword evidence="2" id="KW-0813">Transport</keyword>
<dbReference type="InterPro" id="IPR006059">
    <property type="entry name" value="SBP"/>
</dbReference>
<organism evidence="5 6">
    <name type="scientific">Oerskovia rustica</name>
    <dbReference type="NCBI Taxonomy" id="2762237"/>
    <lineage>
        <taxon>Bacteria</taxon>
        <taxon>Bacillati</taxon>
        <taxon>Actinomycetota</taxon>
        <taxon>Actinomycetes</taxon>
        <taxon>Micrococcales</taxon>
        <taxon>Cellulomonadaceae</taxon>
        <taxon>Oerskovia</taxon>
    </lineage>
</organism>
<dbReference type="Pfam" id="PF13416">
    <property type="entry name" value="SBP_bac_8"/>
    <property type="match status" value="1"/>
</dbReference>
<sequence>MKKSRLAAFGVAAVLALTACAPTQSTITEAENDESTGTLRVWLFAEVNQDPKAAVVDEAVAEFEAEHDGVEVDVQYIPVDTRAERFNAAFNDPASAPDVAEFGNTDIAAYVAAGGLADVTKEVAAWDESGDLTPSIAATTEIDGATYGVPWFIGVRALYYRTDVFSELGLSVPTTLAEIETAARAIRAAKPEMVGIAAGGAYQYAAMPFLWAGGGELATQGPDGAYTSALTTPESRAGVTAYTNLLADDICPSALCAEWTGSASVQQFVAGTAGMVVGGDFNRKAVDESAVGATYAIVPLPGEKAGEIAPAFAGGNNLGVFKSTERKSLAVDFMTLLGGKKYQEKMFDAMGNLPTFTDVQEKVAAATPAIEPFTETLAAGTEFVPSTPAWTQIDAQGDIKTMLQTVATKQATVEQATETAAAAMDKAFSEAP</sequence>
<evidence type="ECO:0000256" key="2">
    <source>
        <dbReference type="ARBA" id="ARBA00022448"/>
    </source>
</evidence>
<evidence type="ECO:0000256" key="4">
    <source>
        <dbReference type="SAM" id="SignalP"/>
    </source>
</evidence>
<dbReference type="Proteomes" id="UP000641803">
    <property type="component" value="Unassembled WGS sequence"/>
</dbReference>
<name>A0ABR8RR92_9CELL</name>
<evidence type="ECO:0000313" key="6">
    <source>
        <dbReference type="Proteomes" id="UP000641803"/>
    </source>
</evidence>
<dbReference type="Gene3D" id="3.40.190.10">
    <property type="entry name" value="Periplasmic binding protein-like II"/>
    <property type="match status" value="2"/>
</dbReference>
<evidence type="ECO:0000256" key="1">
    <source>
        <dbReference type="ARBA" id="ARBA00008520"/>
    </source>
</evidence>
<dbReference type="EMBL" id="JACSQQ010000010">
    <property type="protein sequence ID" value="MBD7950314.1"/>
    <property type="molecule type" value="Genomic_DNA"/>
</dbReference>
<gene>
    <name evidence="5" type="ORF">H9652_07830</name>
</gene>
<comment type="similarity">
    <text evidence="1">Belongs to the bacterial solute-binding protein 1 family.</text>
</comment>
<dbReference type="PANTHER" id="PTHR30061">
    <property type="entry name" value="MALTOSE-BINDING PERIPLASMIC PROTEIN"/>
    <property type="match status" value="1"/>
</dbReference>
<feature type="chain" id="PRO_5045556901" evidence="4">
    <location>
        <begin position="22"/>
        <end position="432"/>
    </location>
</feature>
<keyword evidence="3 4" id="KW-0732">Signal</keyword>
<dbReference type="PANTHER" id="PTHR30061:SF50">
    <property type="entry name" value="MALTOSE_MALTODEXTRIN-BINDING PERIPLASMIC PROTEIN"/>
    <property type="match status" value="1"/>
</dbReference>
<reference evidence="5 6" key="1">
    <citation type="submission" date="2020-08" db="EMBL/GenBank/DDBJ databases">
        <title>A Genomic Blueprint of the Chicken Gut Microbiome.</title>
        <authorList>
            <person name="Gilroy R."/>
            <person name="Ravi A."/>
            <person name="Getino M."/>
            <person name="Pursley I."/>
            <person name="Horton D.L."/>
            <person name="Alikhan N.-F."/>
            <person name="Baker D."/>
            <person name="Gharbi K."/>
            <person name="Hall N."/>
            <person name="Watson M."/>
            <person name="Adriaenssens E.M."/>
            <person name="Foster-Nyarko E."/>
            <person name="Jarju S."/>
            <person name="Secka A."/>
            <person name="Antonio M."/>
            <person name="Oren A."/>
            <person name="Chaudhuri R."/>
            <person name="La Ragione R.M."/>
            <person name="Hildebrand F."/>
            <person name="Pallen M.J."/>
        </authorList>
    </citation>
    <scope>NUCLEOTIDE SEQUENCE [LARGE SCALE GENOMIC DNA]</scope>
    <source>
        <strain evidence="5 6">Sa4CUA1</strain>
    </source>
</reference>
<dbReference type="SUPFAM" id="SSF53850">
    <property type="entry name" value="Periplasmic binding protein-like II"/>
    <property type="match status" value="1"/>
</dbReference>
<feature type="signal peptide" evidence="4">
    <location>
        <begin position="1"/>
        <end position="21"/>
    </location>
</feature>
<dbReference type="PROSITE" id="PS51257">
    <property type="entry name" value="PROKAR_LIPOPROTEIN"/>
    <property type="match status" value="1"/>
</dbReference>
<accession>A0ABR8RR92</accession>
<evidence type="ECO:0000313" key="5">
    <source>
        <dbReference type="EMBL" id="MBD7950314.1"/>
    </source>
</evidence>